<gene>
    <name evidence="7" type="ORF">AWM74_03135</name>
</gene>
<dbReference type="PROSITE" id="PS50926">
    <property type="entry name" value="TRAM"/>
    <property type="match status" value="1"/>
</dbReference>
<evidence type="ECO:0000259" key="6">
    <source>
        <dbReference type="PROSITE" id="PS50926"/>
    </source>
</evidence>
<evidence type="ECO:0000313" key="7">
    <source>
        <dbReference type="EMBL" id="AMB97294.1"/>
    </source>
</evidence>
<evidence type="ECO:0000256" key="1">
    <source>
        <dbReference type="ARBA" id="ARBA00022603"/>
    </source>
</evidence>
<dbReference type="SUPFAM" id="SSF50249">
    <property type="entry name" value="Nucleic acid-binding proteins"/>
    <property type="match status" value="1"/>
</dbReference>
<dbReference type="InterPro" id="IPR002792">
    <property type="entry name" value="TRAM_dom"/>
</dbReference>
<dbReference type="InterPro" id="IPR030390">
    <property type="entry name" value="MeTrfase_TrmA_AS"/>
</dbReference>
<dbReference type="FunFam" id="2.40.50.1070:FF:000003">
    <property type="entry name" value="23S rRNA (Uracil-5-)-methyltransferase RumA"/>
    <property type="match status" value="1"/>
</dbReference>
<dbReference type="RefSeq" id="WP_026465297.1">
    <property type="nucleotide sequence ID" value="NZ_CP014162.1"/>
</dbReference>
<keyword evidence="3 4" id="KW-0949">S-adenosyl-L-methionine</keyword>
<dbReference type="PANTHER" id="PTHR11061:SF30">
    <property type="entry name" value="TRNA (URACIL(54)-C(5))-METHYLTRANSFERASE"/>
    <property type="match status" value="1"/>
</dbReference>
<feature type="binding site" evidence="4">
    <location>
        <position position="291"/>
    </location>
    <ligand>
        <name>S-adenosyl-L-methionine</name>
        <dbReference type="ChEBI" id="CHEBI:59789"/>
    </ligand>
</feature>
<dbReference type="FunFam" id="3.40.50.150:FF:000009">
    <property type="entry name" value="23S rRNA (Uracil(1939)-C(5))-methyltransferase RlmD"/>
    <property type="match status" value="1"/>
</dbReference>
<dbReference type="Gene3D" id="3.40.50.150">
    <property type="entry name" value="Vaccinia Virus protein VP39"/>
    <property type="match status" value="1"/>
</dbReference>
<sequence>MKAKYTTPIQKNETFEGTIEDLTFQGLGVAKVEGYPLFVENALPGETGTIKVLSTGKKYGYGKMMDWQTTSPDRVDILDKVSSQVGTMPLQHMTYEAQLAFKQKQVANAFRKFGLSEGKTIHPTVGADNAFAYRNKAQVPIGVNAEGKLYSGFYRKNSHDILPVEDYKIQLPGIDEAIAQIVDIFNQFGLSGYNEEKHYGLVRNLVIRKGYYTDQMMVIIVVNGKSLPNEEAIVAEIVEKLPNVVSIMLNVNTKKTNVVMAGHEQFLYGTDRYEDKMFDFTFEISSKSFFQINTPQAEKLYQLAIDAADLSGDETVIDAYSGIGTITMALAQKAKKVYGVEIVSESVKMAKNNAARNFISNVHFETGQAETVMGEWVKAGVQPDVVVVDPPRKGLEDSFIQSTIEADPEKIVYVSCNPTTMARDIAKFVEAGYDFDAVQPLDMFPQTWHVETVTLLEKKR</sequence>
<dbReference type="NCBIfam" id="TIGR00479">
    <property type="entry name" value="rumA"/>
    <property type="match status" value="1"/>
</dbReference>
<organism evidence="7 8">
    <name type="scientific">Aerococcus urinaeequi</name>
    <dbReference type="NCBI Taxonomy" id="51665"/>
    <lineage>
        <taxon>Bacteria</taxon>
        <taxon>Bacillati</taxon>
        <taxon>Bacillota</taxon>
        <taxon>Bacilli</taxon>
        <taxon>Lactobacillales</taxon>
        <taxon>Aerococcaceae</taxon>
        <taxon>Aerococcus</taxon>
    </lineage>
</organism>
<dbReference type="PROSITE" id="PS01230">
    <property type="entry name" value="TRMA_1"/>
    <property type="match status" value="1"/>
</dbReference>
<evidence type="ECO:0000256" key="5">
    <source>
        <dbReference type="PROSITE-ProRule" id="PRU10015"/>
    </source>
</evidence>
<feature type="binding site" evidence="4">
    <location>
        <position position="389"/>
    </location>
    <ligand>
        <name>S-adenosyl-L-methionine</name>
        <dbReference type="ChEBI" id="CHEBI:59789"/>
    </ligand>
</feature>
<protein>
    <submittedName>
        <fullName evidence="7">RNA methyltransferase</fullName>
    </submittedName>
</protein>
<evidence type="ECO:0000256" key="4">
    <source>
        <dbReference type="PROSITE-ProRule" id="PRU01024"/>
    </source>
</evidence>
<dbReference type="GO" id="GO:0070041">
    <property type="term" value="F:rRNA (uridine-C5-)-methyltransferase activity"/>
    <property type="evidence" value="ECO:0007669"/>
    <property type="project" value="TreeGrafter"/>
</dbReference>
<feature type="active site" description="Nucleophile" evidence="4">
    <location>
        <position position="416"/>
    </location>
</feature>
<dbReference type="InterPro" id="IPR012340">
    <property type="entry name" value="NA-bd_OB-fold"/>
</dbReference>
<feature type="active site" evidence="5">
    <location>
        <position position="416"/>
    </location>
</feature>
<reference evidence="8" key="2">
    <citation type="submission" date="2016-01" db="EMBL/GenBank/DDBJ databases">
        <title>Six Aerococcus type strain genome sequencing and assembly using PacBio and Illumina Hiseq.</title>
        <authorList>
            <person name="Carkaci D."/>
            <person name="Dargis R."/>
            <person name="Nielsen X.C."/>
            <person name="Skovgaard O."/>
            <person name="Fuursted K."/>
            <person name="Christensen J.J."/>
        </authorList>
    </citation>
    <scope>NUCLEOTIDE SEQUENCE [LARGE SCALE GENOMIC DNA]</scope>
    <source>
        <strain evidence="8">CCUG28094</strain>
    </source>
</reference>
<dbReference type="Pfam" id="PF01938">
    <property type="entry name" value="TRAM"/>
    <property type="match status" value="1"/>
</dbReference>
<dbReference type="SUPFAM" id="SSF53335">
    <property type="entry name" value="S-adenosyl-L-methionine-dependent methyltransferases"/>
    <property type="match status" value="1"/>
</dbReference>
<feature type="domain" description="TRAM" evidence="6">
    <location>
        <begin position="8"/>
        <end position="66"/>
    </location>
</feature>
<dbReference type="Proteomes" id="UP000067698">
    <property type="component" value="Chromosome"/>
</dbReference>
<dbReference type="InterPro" id="IPR030391">
    <property type="entry name" value="MeTrfase_TrmA_CS"/>
</dbReference>
<dbReference type="Gene3D" id="2.40.50.140">
    <property type="entry name" value="Nucleic acid-binding proteins"/>
    <property type="match status" value="1"/>
</dbReference>
<dbReference type="CDD" id="cd02440">
    <property type="entry name" value="AdoMet_MTases"/>
    <property type="match status" value="1"/>
</dbReference>
<feature type="binding site" evidence="4">
    <location>
        <position position="320"/>
    </location>
    <ligand>
        <name>S-adenosyl-L-methionine</name>
        <dbReference type="ChEBI" id="CHEBI:59789"/>
    </ligand>
</feature>
<evidence type="ECO:0000256" key="3">
    <source>
        <dbReference type="ARBA" id="ARBA00022691"/>
    </source>
</evidence>
<keyword evidence="1 4" id="KW-0489">Methyltransferase</keyword>
<dbReference type="Gene3D" id="2.40.50.1070">
    <property type="match status" value="1"/>
</dbReference>
<feature type="binding site" evidence="4">
    <location>
        <position position="341"/>
    </location>
    <ligand>
        <name>S-adenosyl-L-methionine</name>
        <dbReference type="ChEBI" id="CHEBI:59789"/>
    </ligand>
</feature>
<accession>A0AAC9A6L8</accession>
<evidence type="ECO:0000313" key="8">
    <source>
        <dbReference type="Proteomes" id="UP000067698"/>
    </source>
</evidence>
<dbReference type="GO" id="GO:0070475">
    <property type="term" value="P:rRNA base methylation"/>
    <property type="evidence" value="ECO:0007669"/>
    <property type="project" value="TreeGrafter"/>
</dbReference>
<dbReference type="PROSITE" id="PS01231">
    <property type="entry name" value="TRMA_2"/>
    <property type="match status" value="1"/>
</dbReference>
<proteinExistence type="inferred from homology"/>
<dbReference type="AlphaFoldDB" id="A0AAC9A6L8"/>
<dbReference type="GeneID" id="92866542"/>
<dbReference type="PANTHER" id="PTHR11061">
    <property type="entry name" value="RNA M5U METHYLTRANSFERASE"/>
    <property type="match status" value="1"/>
</dbReference>
<dbReference type="Pfam" id="PF05958">
    <property type="entry name" value="tRNA_U5-meth_tr"/>
    <property type="match status" value="1"/>
</dbReference>
<evidence type="ECO:0000256" key="2">
    <source>
        <dbReference type="ARBA" id="ARBA00022679"/>
    </source>
</evidence>
<dbReference type="InterPro" id="IPR029063">
    <property type="entry name" value="SAM-dependent_MTases_sf"/>
</dbReference>
<keyword evidence="2 4" id="KW-0808">Transferase</keyword>
<dbReference type="PROSITE" id="PS51687">
    <property type="entry name" value="SAM_MT_RNA_M5U"/>
    <property type="match status" value="1"/>
</dbReference>
<comment type="similarity">
    <text evidence="4">Belongs to the class I-like SAM-binding methyltransferase superfamily. RNA M5U methyltransferase family.</text>
</comment>
<dbReference type="InterPro" id="IPR010280">
    <property type="entry name" value="U5_MeTrfase_fam"/>
</dbReference>
<name>A0AAC9A6L8_9LACT</name>
<reference evidence="7 8" key="1">
    <citation type="journal article" date="2016" name="Genome Announc.">
        <title>Complete Genome Sequences of Aerococcus christensenii CCUG 28831T, Aerococcus sanguinicola CCUG 43001T, Aerococcus urinae CCUG 36881T, Aerococcus urinaeequi CCUG 28094T, Aerococcus urinaehominis CCUG 42038 BT, and Aerococcus viridans CCUG 4311T.</title>
        <authorList>
            <person name="Carkaci D."/>
            <person name="Dargis R."/>
            <person name="Nielsen X.C."/>
            <person name="Skovgaard O."/>
            <person name="Fuursted K."/>
            <person name="Christensen J.J."/>
        </authorList>
    </citation>
    <scope>NUCLEOTIDE SEQUENCE [LARGE SCALE GENOMIC DNA]</scope>
    <source>
        <strain evidence="7 8">CCUG28094</strain>
    </source>
</reference>
<dbReference type="EMBL" id="CP014162">
    <property type="protein sequence ID" value="AMB97294.1"/>
    <property type="molecule type" value="Genomic_DNA"/>
</dbReference>